<dbReference type="OrthoDB" id="9797990at2"/>
<accession>A0A4U3M9D8</accession>
<keyword evidence="2" id="KW-1185">Reference proteome</keyword>
<organism evidence="1 2">
    <name type="scientific">Herbidospora galbida</name>
    <dbReference type="NCBI Taxonomy" id="2575442"/>
    <lineage>
        <taxon>Bacteria</taxon>
        <taxon>Bacillati</taxon>
        <taxon>Actinomycetota</taxon>
        <taxon>Actinomycetes</taxon>
        <taxon>Streptosporangiales</taxon>
        <taxon>Streptosporangiaceae</taxon>
        <taxon>Herbidospora</taxon>
    </lineage>
</organism>
<sequence length="243" mass="26714">MIVRELTTLAEFEALYGVFDAIWRPDPTNPPVTVELMRAFSHSGNYVAGAFVEGRLAGGSVGFCAPPREASLHSHVTGVVAPGAGLALKRHQRSWALDRGISTITWTFDPLVRRNAYFNLVKLGARPERYYENFYGAMGDEVNAGDESDRALAVWRLADPGPADEGLEAAVAVADGPVVNEVSSPVVLIRLPEDIERLRRDDPVLAKRWRMAVREELGGRLQNGWRVTGFRDGGYVLRSPSAR</sequence>
<name>A0A4U3M9D8_9ACTN</name>
<evidence type="ECO:0000313" key="2">
    <source>
        <dbReference type="Proteomes" id="UP000308705"/>
    </source>
</evidence>
<dbReference type="InterPro" id="IPR016181">
    <property type="entry name" value="Acyl_CoA_acyltransferase"/>
</dbReference>
<dbReference type="SUPFAM" id="SSF55729">
    <property type="entry name" value="Acyl-CoA N-acyltransferases (Nat)"/>
    <property type="match status" value="1"/>
</dbReference>
<dbReference type="InterPro" id="IPR038764">
    <property type="entry name" value="GNAT_N_AcTrfase_prd"/>
</dbReference>
<dbReference type="Proteomes" id="UP000308705">
    <property type="component" value="Unassembled WGS sequence"/>
</dbReference>
<keyword evidence="1" id="KW-0808">Transferase</keyword>
<comment type="caution">
    <text evidence="1">The sequence shown here is derived from an EMBL/GenBank/DDBJ whole genome shotgun (WGS) entry which is preliminary data.</text>
</comment>
<protein>
    <submittedName>
        <fullName evidence="1">GNAT family N-acetyltransferase</fullName>
    </submittedName>
</protein>
<dbReference type="AlphaFoldDB" id="A0A4U3M9D8"/>
<reference evidence="1 2" key="1">
    <citation type="submission" date="2019-04" db="EMBL/GenBank/DDBJ databases">
        <title>Herbidospora sp. NEAU-GS14.nov., a novel actinomycete isolated from soil.</title>
        <authorList>
            <person name="Han L."/>
        </authorList>
    </citation>
    <scope>NUCLEOTIDE SEQUENCE [LARGE SCALE GENOMIC DNA]</scope>
    <source>
        <strain evidence="1 2">NEAU-GS14</strain>
    </source>
</reference>
<dbReference type="PANTHER" id="PTHR41700">
    <property type="entry name" value="GCN5-RELATED N-ACETYLTRANSFERASE"/>
    <property type="match status" value="1"/>
</dbReference>
<proteinExistence type="predicted"/>
<dbReference type="GO" id="GO:0016740">
    <property type="term" value="F:transferase activity"/>
    <property type="evidence" value="ECO:0007669"/>
    <property type="project" value="UniProtKB-KW"/>
</dbReference>
<evidence type="ECO:0000313" key="1">
    <source>
        <dbReference type="EMBL" id="TKK85615.1"/>
    </source>
</evidence>
<dbReference type="RefSeq" id="WP_137249481.1">
    <property type="nucleotide sequence ID" value="NZ_SZQA01000026.1"/>
</dbReference>
<dbReference type="EMBL" id="SZQA01000026">
    <property type="protein sequence ID" value="TKK85615.1"/>
    <property type="molecule type" value="Genomic_DNA"/>
</dbReference>
<gene>
    <name evidence="1" type="ORF">FDA94_24810</name>
</gene>
<dbReference type="PANTHER" id="PTHR41700:SF1">
    <property type="entry name" value="N-ACETYLTRANSFERASE DOMAIN-CONTAINING PROTEIN"/>
    <property type="match status" value="1"/>
</dbReference>